<dbReference type="Gene3D" id="2.160.20.70">
    <property type="match status" value="1"/>
</dbReference>
<dbReference type="Gene3D" id="3.40.220.10">
    <property type="entry name" value="Leucine Aminopeptidase, subunit E, domain 1"/>
    <property type="match status" value="1"/>
</dbReference>
<evidence type="ECO:0000259" key="4">
    <source>
        <dbReference type="PROSITE" id="PS51329"/>
    </source>
</evidence>
<dbReference type="InterPro" id="IPR028071">
    <property type="entry name" value="Macro-like_dom"/>
</dbReference>
<dbReference type="InterPro" id="IPR017901">
    <property type="entry name" value="C-CAP_CF_C-like"/>
</dbReference>
<comment type="caution">
    <text evidence="5">The sequence shown here is derived from an EMBL/GenBank/DDBJ whole genome shotgun (WGS) entry which is preliminary data.</text>
</comment>
<comment type="similarity">
    <text evidence="1">Belongs to the TBCC family.</text>
</comment>
<protein>
    <submittedName>
        <fullName evidence="5">Tubulin-specific chaperone C</fullName>
    </submittedName>
</protein>
<dbReference type="InterPro" id="IPR031925">
    <property type="entry name" value="TBCC_N"/>
</dbReference>
<dbReference type="InterPro" id="IPR016098">
    <property type="entry name" value="CAP/MinC_C"/>
</dbReference>
<dbReference type="Pfam" id="PF14519">
    <property type="entry name" value="Macro_2"/>
    <property type="match status" value="1"/>
</dbReference>
<dbReference type="InterPro" id="IPR027684">
    <property type="entry name" value="TBCC"/>
</dbReference>
<dbReference type="GO" id="GO:0015631">
    <property type="term" value="F:tubulin binding"/>
    <property type="evidence" value="ECO:0007669"/>
    <property type="project" value="InterPro"/>
</dbReference>
<accession>A0A8H3QFX2</accession>
<dbReference type="InterPro" id="IPR006599">
    <property type="entry name" value="CARP_motif"/>
</dbReference>
<dbReference type="PANTHER" id="PTHR15139:SF0">
    <property type="entry name" value="TUBULIN-SPECIFIC CHAPERONE C"/>
    <property type="match status" value="1"/>
</dbReference>
<evidence type="ECO:0000256" key="2">
    <source>
        <dbReference type="ARBA" id="ARBA00023186"/>
    </source>
</evidence>
<dbReference type="PANTHER" id="PTHR15139">
    <property type="entry name" value="TUBULIN FOLDING COFACTOR C"/>
    <property type="match status" value="1"/>
</dbReference>
<proteinExistence type="inferred from homology"/>
<dbReference type="InterPro" id="IPR043472">
    <property type="entry name" value="Macro_dom-like"/>
</dbReference>
<keyword evidence="2" id="KW-0143">Chaperone</keyword>
<dbReference type="OrthoDB" id="194775at2759"/>
<organism evidence="5 6">
    <name type="scientific">Rhizophagus clarus</name>
    <dbReference type="NCBI Taxonomy" id="94130"/>
    <lineage>
        <taxon>Eukaryota</taxon>
        <taxon>Fungi</taxon>
        <taxon>Fungi incertae sedis</taxon>
        <taxon>Mucoromycota</taxon>
        <taxon>Glomeromycotina</taxon>
        <taxon>Glomeromycetes</taxon>
        <taxon>Glomerales</taxon>
        <taxon>Glomeraceae</taxon>
        <taxon>Rhizophagus</taxon>
    </lineage>
</organism>
<gene>
    <name evidence="5" type="ORF">RCL2_000495800</name>
</gene>
<name>A0A8H3QFX2_9GLOM</name>
<comment type="subunit">
    <text evidence="3">Supercomplex made of cofactors A to E. Cofactors A and D function by capturing and stabilizing tubulin in a quasi-native conformation. Cofactor E binds to the cofactor D-tubulin complex; interaction with cofactor C then causes the release of tubulin polypeptides that are committed to the native state.</text>
</comment>
<dbReference type="GO" id="GO:0007021">
    <property type="term" value="P:tubulin complex assembly"/>
    <property type="evidence" value="ECO:0007669"/>
    <property type="project" value="TreeGrafter"/>
</dbReference>
<dbReference type="SMART" id="SM00506">
    <property type="entry name" value="A1pp"/>
    <property type="match status" value="1"/>
</dbReference>
<dbReference type="Proteomes" id="UP000615446">
    <property type="component" value="Unassembled WGS sequence"/>
</dbReference>
<dbReference type="GO" id="GO:0007023">
    <property type="term" value="P:post-chaperonin tubulin folding pathway"/>
    <property type="evidence" value="ECO:0007669"/>
    <property type="project" value="InterPro"/>
</dbReference>
<dbReference type="InterPro" id="IPR002589">
    <property type="entry name" value="Macro_dom"/>
</dbReference>
<dbReference type="InterPro" id="IPR012945">
    <property type="entry name" value="Tubulin-bd_cofactor_C_dom"/>
</dbReference>
<dbReference type="Pfam" id="PF07986">
    <property type="entry name" value="TBCC"/>
    <property type="match status" value="1"/>
</dbReference>
<dbReference type="GO" id="GO:0005737">
    <property type="term" value="C:cytoplasm"/>
    <property type="evidence" value="ECO:0007669"/>
    <property type="project" value="TreeGrafter"/>
</dbReference>
<dbReference type="PROSITE" id="PS51329">
    <property type="entry name" value="C_CAP_COFACTOR_C"/>
    <property type="match status" value="1"/>
</dbReference>
<feature type="domain" description="C-CAP/cofactor C-like" evidence="4">
    <location>
        <begin position="411"/>
        <end position="581"/>
    </location>
</feature>
<dbReference type="SMART" id="SM00673">
    <property type="entry name" value="CARP"/>
    <property type="match status" value="2"/>
</dbReference>
<dbReference type="AlphaFoldDB" id="A0A8H3QFX2"/>
<sequence>MTSEDSPLPPHAFDLYLVDTSTSLIGAWKKELQKLSEKISPTNLTKCLKVQIHNELFQSLLKTKEIDCIVSPANSFGLMDGGLDYDLSEYYGGVEKLIPVVQKEIEKEWGGEQNVGTCILVDLRNLIKQLPTKENYPVYLAHCPTMRTPKALDPGDDIVYRCTWALLTRIRNHNARILENNSVFGKHQRINSVVCAGFGTGVGGYPEITCAKQMMLAIKNFIEAPANNETKEQNDKSEGWGSNWLLQWSYARRIESSVQSLFLDYILNMSSSEDQSIKQEQISSKHSKEAVAYKFWQEFQEERKDIQNSIKDLSTKSKSLIAKLCEEILVRINLLEKKATDAMIYLPGYDQRQSILQIRALVEELNTKKVELTPKSKFSFKSRKSNAIGGNGERVTETEDKKQSNITTALPTTTKAITSEIITNENFQVITLNNKQNSYLTIDSYLSSPSSTDDSTKIMDFHLSSLQNCFINLVSKSVTIGAIHIKGLKNCVLLAGPVYSSILIYDCENCVFVVACHQFRMHTSKQMNIYLHVTSHPIIEDCDKIKFAPYTLSIPGLDKMFEAAKLDQKTNKYDTVEDFNWLRQQASPHWNLLEEKYLRKDWPLININNGVKPVNEDELNNVLSEILK</sequence>
<evidence type="ECO:0000256" key="3">
    <source>
        <dbReference type="ARBA" id="ARBA00026055"/>
    </source>
</evidence>
<dbReference type="Pfam" id="PF16752">
    <property type="entry name" value="TBCC_N"/>
    <property type="match status" value="1"/>
</dbReference>
<reference evidence="5" key="1">
    <citation type="submission" date="2019-10" db="EMBL/GenBank/DDBJ databases">
        <title>Conservation and host-specific expression of non-tandemly repeated heterogenous ribosome RNA gene in arbuscular mycorrhizal fungi.</title>
        <authorList>
            <person name="Maeda T."/>
            <person name="Kobayashi Y."/>
            <person name="Nakagawa T."/>
            <person name="Ezawa T."/>
            <person name="Yamaguchi K."/>
            <person name="Bino T."/>
            <person name="Nishimoto Y."/>
            <person name="Shigenobu S."/>
            <person name="Kawaguchi M."/>
        </authorList>
    </citation>
    <scope>NUCLEOTIDE SEQUENCE</scope>
    <source>
        <strain evidence="5">HR1</strain>
    </source>
</reference>
<evidence type="ECO:0000256" key="1">
    <source>
        <dbReference type="ARBA" id="ARBA00008848"/>
    </source>
</evidence>
<dbReference type="SUPFAM" id="SSF52949">
    <property type="entry name" value="Macro domain-like"/>
    <property type="match status" value="1"/>
</dbReference>
<evidence type="ECO:0000313" key="5">
    <source>
        <dbReference type="EMBL" id="GES77602.1"/>
    </source>
</evidence>
<dbReference type="EMBL" id="BLAL01000030">
    <property type="protein sequence ID" value="GES77602.1"/>
    <property type="molecule type" value="Genomic_DNA"/>
</dbReference>
<evidence type="ECO:0000313" key="6">
    <source>
        <dbReference type="Proteomes" id="UP000615446"/>
    </source>
</evidence>